<accession>A0ACC1ADS2</accession>
<organism evidence="1 2">
    <name type="scientific">Pistacia atlantica</name>
    <dbReference type="NCBI Taxonomy" id="434234"/>
    <lineage>
        <taxon>Eukaryota</taxon>
        <taxon>Viridiplantae</taxon>
        <taxon>Streptophyta</taxon>
        <taxon>Embryophyta</taxon>
        <taxon>Tracheophyta</taxon>
        <taxon>Spermatophyta</taxon>
        <taxon>Magnoliopsida</taxon>
        <taxon>eudicotyledons</taxon>
        <taxon>Gunneridae</taxon>
        <taxon>Pentapetalae</taxon>
        <taxon>rosids</taxon>
        <taxon>malvids</taxon>
        <taxon>Sapindales</taxon>
        <taxon>Anacardiaceae</taxon>
        <taxon>Pistacia</taxon>
    </lineage>
</organism>
<dbReference type="Proteomes" id="UP001164250">
    <property type="component" value="Chromosome 11"/>
</dbReference>
<name>A0ACC1ADS2_9ROSI</name>
<sequence length="495" mass="55966">MAQKKENIVMFPFMAQGHINPFLALALRIEKTKKFTITFVNTPLNIKKLRSFLPSNSSIHLLEIPFNSSDHDLPPNSENMDSLPYHFLINLFQASLSFKPHFRKLISNLIQEKNGQKPVCIISDMFLGWCEEIAQEFGIFHAIFLGGGGFGFACYYSLWVNLPHRSTDSEEFVLPDFPEASLFHVTQMTDFLRSADGSDSYSSFLRKTLSQWSKADGILFNTVEEIDKLGLTYFRRKFGRQVCPIGPVLLTPGSQARSRRDFGISPEECKNWLDKKPSCSVIYVSFGSMNTISASQMMQLAMALEGCGKNFIWVVRPPLGFDINSEFRANEWLPEGFEEKIKVSGRGLLVHKWAPQVEILSHKSLSAFLSHCGWNSVLESLSHGVPMIGWPVAAEQFYNVKLLEDMIGVCVEVARGKRSEVFHEDIVEKIKLVMNESEKGKEMREKALQIKEIIDNAIKDEENFKGSSMEAMDQFLNAALKLRGEDKGKIHGAPS</sequence>
<keyword evidence="2" id="KW-1185">Reference proteome</keyword>
<evidence type="ECO:0000313" key="1">
    <source>
        <dbReference type="EMBL" id="KAJ0084296.1"/>
    </source>
</evidence>
<protein>
    <submittedName>
        <fullName evidence="1">Uncharacterized protein</fullName>
    </submittedName>
</protein>
<evidence type="ECO:0000313" key="2">
    <source>
        <dbReference type="Proteomes" id="UP001164250"/>
    </source>
</evidence>
<reference evidence="2" key="1">
    <citation type="journal article" date="2023" name="G3 (Bethesda)">
        <title>Genome assembly and association tests identify interacting loci associated with vigor, precocity, and sex in interspecific pistachio rootstocks.</title>
        <authorList>
            <person name="Palmer W."/>
            <person name="Jacygrad E."/>
            <person name="Sagayaradj S."/>
            <person name="Cavanaugh K."/>
            <person name="Han R."/>
            <person name="Bertier L."/>
            <person name="Beede B."/>
            <person name="Kafkas S."/>
            <person name="Golino D."/>
            <person name="Preece J."/>
            <person name="Michelmore R."/>
        </authorList>
    </citation>
    <scope>NUCLEOTIDE SEQUENCE [LARGE SCALE GENOMIC DNA]</scope>
</reference>
<proteinExistence type="predicted"/>
<comment type="caution">
    <text evidence="1">The sequence shown here is derived from an EMBL/GenBank/DDBJ whole genome shotgun (WGS) entry which is preliminary data.</text>
</comment>
<gene>
    <name evidence="1" type="ORF">Patl1_29806</name>
</gene>
<dbReference type="EMBL" id="CM047907">
    <property type="protein sequence ID" value="KAJ0084296.1"/>
    <property type="molecule type" value="Genomic_DNA"/>
</dbReference>